<proteinExistence type="predicted"/>
<feature type="domain" description="NIPSNAP" evidence="1">
    <location>
        <begin position="5"/>
        <end position="79"/>
    </location>
</feature>
<evidence type="ECO:0000259" key="1">
    <source>
        <dbReference type="Pfam" id="PF07978"/>
    </source>
</evidence>
<comment type="caution">
    <text evidence="2">The sequence shown here is derived from an EMBL/GenBank/DDBJ whole genome shotgun (WGS) entry which is preliminary data.</text>
</comment>
<dbReference type="InterPro" id="IPR012577">
    <property type="entry name" value="NIPSNAP"/>
</dbReference>
<dbReference type="Gene3D" id="3.30.70.100">
    <property type="match status" value="1"/>
</dbReference>
<gene>
    <name evidence="2" type="ORF">GCM10011346_26850</name>
</gene>
<accession>A0ABQ2NW87</accession>
<evidence type="ECO:0000313" key="3">
    <source>
        <dbReference type="Proteomes" id="UP000641206"/>
    </source>
</evidence>
<evidence type="ECO:0000313" key="2">
    <source>
        <dbReference type="EMBL" id="GGP12120.1"/>
    </source>
</evidence>
<dbReference type="InterPro" id="IPR011008">
    <property type="entry name" value="Dimeric_a/b-barrel"/>
</dbReference>
<dbReference type="RefSeq" id="WP_188734874.1">
    <property type="nucleotide sequence ID" value="NZ_BMLW01000007.1"/>
</dbReference>
<protein>
    <recommendedName>
        <fullName evidence="1">NIPSNAP domain-containing protein</fullName>
    </recommendedName>
</protein>
<name>A0ABQ2NW87_9BACI</name>
<dbReference type="SUPFAM" id="SSF54909">
    <property type="entry name" value="Dimeric alpha+beta barrel"/>
    <property type="match status" value="1"/>
</dbReference>
<organism evidence="2 3">
    <name type="scientific">Oceanobacillus neutriphilus</name>
    <dbReference type="NCBI Taxonomy" id="531815"/>
    <lineage>
        <taxon>Bacteria</taxon>
        <taxon>Bacillati</taxon>
        <taxon>Bacillota</taxon>
        <taxon>Bacilli</taxon>
        <taxon>Bacillales</taxon>
        <taxon>Bacillaceae</taxon>
        <taxon>Oceanobacillus</taxon>
    </lineage>
</organism>
<keyword evidence="3" id="KW-1185">Reference proteome</keyword>
<dbReference type="Pfam" id="PF07978">
    <property type="entry name" value="NIPSNAP"/>
    <property type="match status" value="1"/>
</dbReference>
<sequence length="112" mass="13692">MFYRRKYYLVKSEFTEILNAHFKETNLPNQLKYGSRLIGRWMIENEDNTSEIFAIWEYDSYEDYLRIETAIRADKEHVKQVQAWYDKYGGKEYVLRNYILDVKNEKLQSTLD</sequence>
<dbReference type="Proteomes" id="UP000641206">
    <property type="component" value="Unassembled WGS sequence"/>
</dbReference>
<reference evidence="3" key="1">
    <citation type="journal article" date="2019" name="Int. J. Syst. Evol. Microbiol.">
        <title>The Global Catalogue of Microorganisms (GCM) 10K type strain sequencing project: providing services to taxonomists for standard genome sequencing and annotation.</title>
        <authorList>
            <consortium name="The Broad Institute Genomics Platform"/>
            <consortium name="The Broad Institute Genome Sequencing Center for Infectious Disease"/>
            <person name="Wu L."/>
            <person name="Ma J."/>
        </authorList>
    </citation>
    <scope>NUCLEOTIDE SEQUENCE [LARGE SCALE GENOMIC DNA]</scope>
    <source>
        <strain evidence="3">CGMCC 1.7693</strain>
    </source>
</reference>
<dbReference type="EMBL" id="BMLW01000007">
    <property type="protein sequence ID" value="GGP12120.1"/>
    <property type="molecule type" value="Genomic_DNA"/>
</dbReference>